<dbReference type="InterPro" id="IPR013087">
    <property type="entry name" value="Znf_C2H2_type"/>
</dbReference>
<dbReference type="PROSITE" id="PS00028">
    <property type="entry name" value="ZINC_FINGER_C2H2_1"/>
    <property type="match status" value="5"/>
</dbReference>
<dbReference type="SUPFAM" id="SSF57667">
    <property type="entry name" value="beta-beta-alpha zinc fingers"/>
    <property type="match status" value="3"/>
</dbReference>
<keyword evidence="1" id="KW-0479">Metal-binding</keyword>
<dbReference type="Proteomes" id="UP000091820">
    <property type="component" value="Unassembled WGS sequence"/>
</dbReference>
<dbReference type="Gene3D" id="3.30.160.60">
    <property type="entry name" value="Classic Zinc Finger"/>
    <property type="match status" value="3"/>
</dbReference>
<evidence type="ECO:0000256" key="5">
    <source>
        <dbReference type="PROSITE-ProRule" id="PRU00042"/>
    </source>
</evidence>
<feature type="domain" description="C2H2-type" evidence="8">
    <location>
        <begin position="1031"/>
        <end position="1058"/>
    </location>
</feature>
<dbReference type="PANTHER" id="PTHR24409">
    <property type="entry name" value="ZINC FINGER PROTEIN 142"/>
    <property type="match status" value="1"/>
</dbReference>
<dbReference type="FunFam" id="3.30.160.60:FF:000065">
    <property type="entry name" value="B-cell CLL/lymphoma 6, member B"/>
    <property type="match status" value="1"/>
</dbReference>
<dbReference type="PANTHER" id="PTHR24409:SF434">
    <property type="entry name" value="FI01124P-RELATED"/>
    <property type="match status" value="1"/>
</dbReference>
<dbReference type="Pfam" id="PF00096">
    <property type="entry name" value="zf-C2H2"/>
    <property type="match status" value="3"/>
</dbReference>
<keyword evidence="10" id="KW-1185">Reference proteome</keyword>
<evidence type="ECO:0000313" key="9">
    <source>
        <dbReference type="EnsemblMetazoa" id="GBRI022813-PA"/>
    </source>
</evidence>
<accession>A0A1A9WKA5</accession>
<dbReference type="GO" id="GO:0000981">
    <property type="term" value="F:DNA-binding transcription factor activity, RNA polymerase II-specific"/>
    <property type="evidence" value="ECO:0007669"/>
    <property type="project" value="TreeGrafter"/>
</dbReference>
<dbReference type="GO" id="GO:0005634">
    <property type="term" value="C:nucleus"/>
    <property type="evidence" value="ECO:0007669"/>
    <property type="project" value="TreeGrafter"/>
</dbReference>
<evidence type="ECO:0000313" key="10">
    <source>
        <dbReference type="Proteomes" id="UP000091820"/>
    </source>
</evidence>
<protein>
    <recommendedName>
        <fullName evidence="8">C2H2-type domain-containing protein</fullName>
    </recommendedName>
</protein>
<keyword evidence="4" id="KW-0862">Zinc</keyword>
<dbReference type="GO" id="GO:0008270">
    <property type="term" value="F:zinc ion binding"/>
    <property type="evidence" value="ECO:0007669"/>
    <property type="project" value="UniProtKB-KW"/>
</dbReference>
<dbReference type="VEuPathDB" id="VectorBase:GBRI022813"/>
<feature type="region of interest" description="Disordered" evidence="7">
    <location>
        <begin position="420"/>
        <end position="440"/>
    </location>
</feature>
<evidence type="ECO:0000256" key="3">
    <source>
        <dbReference type="ARBA" id="ARBA00022771"/>
    </source>
</evidence>
<dbReference type="SMART" id="SM00355">
    <property type="entry name" value="ZnF_C2H2"/>
    <property type="match status" value="8"/>
</dbReference>
<keyword evidence="6" id="KW-0175">Coiled coil</keyword>
<dbReference type="GO" id="GO:0000977">
    <property type="term" value="F:RNA polymerase II transcription regulatory region sequence-specific DNA binding"/>
    <property type="evidence" value="ECO:0007669"/>
    <property type="project" value="TreeGrafter"/>
</dbReference>
<reference evidence="10" key="1">
    <citation type="submission" date="2014-03" db="EMBL/GenBank/DDBJ databases">
        <authorList>
            <person name="Aksoy S."/>
            <person name="Warren W."/>
            <person name="Wilson R.K."/>
        </authorList>
    </citation>
    <scope>NUCLEOTIDE SEQUENCE [LARGE SCALE GENOMIC DNA]</scope>
    <source>
        <strain evidence="10">IAEA</strain>
    </source>
</reference>
<evidence type="ECO:0000259" key="8">
    <source>
        <dbReference type="PROSITE" id="PS50157"/>
    </source>
</evidence>
<feature type="coiled-coil region" evidence="6">
    <location>
        <begin position="231"/>
        <end position="258"/>
    </location>
</feature>
<feature type="domain" description="C2H2-type" evidence="8">
    <location>
        <begin position="946"/>
        <end position="973"/>
    </location>
</feature>
<sequence>MLNKYDTKKDAEELDKDSDDSMDCLNNLRNVQEQSILTVDNDDLTLHAQIKEKQFVDNRKYVNNGQAELSCSICSFARIENNDSLLKHLNLHRDNYFFCMDLCGATFKYLRECLSHEMREHDKYYPKHLVPDAFFHCSFCRASFKSELQLHVHWLVSRQSCSELMQKVVQQVNNILAAQNKNQKNCSNTLTSVPITKLRLKFKPPSSQFDVNKKRTSLEEIPEYIETLSNKRSKIMENTELEIKKEQEQEQEELGEEQFAMPLSLVPEVIIKTEPEFKEEIKEEFDDLFDDELDDCKEKDEEIVKKPIDLQTTSSTIPTMHTDDSEGKVIPNTKKTVIKSLTNFKLIKLSSATALNENITRAQSLLSVQLKPNTNTNNNDNNNIISHPSVPLRIVPMPLNSVEIVSSTNAVNENITRQQPSLLKTNANNNNNTTSNPSNSLRLISLPTSGEQIVKPFPNMNENIIKIPSLLPMQLKTNANNNSASNPNNNFLRLVSIPSNGNGKQIVTPASGMNENIAKLSSSFPMQLKSKAYNNATSNPSSSSLRLISIPSSEMQIVTPPVTAMKENVTKIPSLLPLKLKSNDNVNNQYPGKSLRLVPIPLNRMQIVKLPNGTQVTKLEEPTQNTHLQLNKQSDMKTAPVLLTLHPITSIPTSLPTTIIATASAAAKPPPPPLVFNGNVLNKQIRLQMESLKKSTGIDMYDLKPLQVQTLNKVDGIRKNVVISKARLKAIESIPEKKKLIDHYIKQIERVEQKQTEQKSNEVNNLTTITDSNDDEVTTLPINANSPSSKVISDPPSVFISMLTTTDLELVEACRQYPDYHYKFVCPYCQKDYELKANLKWHLTHSHSLTHKDLCRIRVQAKPFQTTIFLRSLENHSEKIKSSKTDIVDFGSGNSLDVNKTSVETSELPNASLPLSSCSPTPDSTTRVVKIEPIKLAALNMNKTRYICDKCGRTCSSKSMLNDHIIANCGRVPSYHCPQCPKKFYSSGTLHCHMTIHTGELPHKCHYCDKRFRTKGQVTVHHRTHTGERPFVCEVCSLRFTHRETLIAHLSRHIGMKRYKCYGCSRLFLCISALKTHRNTRPDTCGKVRFNPRAVGPRVRVVRGNVIFEPQPEINPYLRSEDPKSVLAELQNHESSSSSPLSLQQD</sequence>
<reference evidence="9" key="2">
    <citation type="submission" date="2020-05" db="UniProtKB">
        <authorList>
            <consortium name="EnsemblMetazoa"/>
        </authorList>
    </citation>
    <scope>IDENTIFICATION</scope>
    <source>
        <strain evidence="9">IAEA</strain>
    </source>
</reference>
<dbReference type="PROSITE" id="PS50157">
    <property type="entry name" value="ZINC_FINGER_C2H2_2"/>
    <property type="match status" value="5"/>
</dbReference>
<feature type="domain" description="C2H2-type" evidence="8">
    <location>
        <begin position="824"/>
        <end position="852"/>
    </location>
</feature>
<keyword evidence="3 5" id="KW-0863">Zinc-finger</keyword>
<dbReference type="FunFam" id="3.30.160.60:FF:000446">
    <property type="entry name" value="Zinc finger protein"/>
    <property type="match status" value="1"/>
</dbReference>
<name>A0A1A9WKA5_9MUSC</name>
<dbReference type="EnsemblMetazoa" id="GBRI022813-RA">
    <property type="protein sequence ID" value="GBRI022813-PA"/>
    <property type="gene ID" value="GBRI022813"/>
</dbReference>
<evidence type="ECO:0000256" key="2">
    <source>
        <dbReference type="ARBA" id="ARBA00022737"/>
    </source>
</evidence>
<evidence type="ECO:0000256" key="7">
    <source>
        <dbReference type="SAM" id="MobiDB-lite"/>
    </source>
</evidence>
<organism evidence="9 10">
    <name type="scientific">Glossina brevipalpis</name>
    <dbReference type="NCBI Taxonomy" id="37001"/>
    <lineage>
        <taxon>Eukaryota</taxon>
        <taxon>Metazoa</taxon>
        <taxon>Ecdysozoa</taxon>
        <taxon>Arthropoda</taxon>
        <taxon>Hexapoda</taxon>
        <taxon>Insecta</taxon>
        <taxon>Pterygota</taxon>
        <taxon>Neoptera</taxon>
        <taxon>Endopterygota</taxon>
        <taxon>Diptera</taxon>
        <taxon>Brachycera</taxon>
        <taxon>Muscomorpha</taxon>
        <taxon>Hippoboscoidea</taxon>
        <taxon>Glossinidae</taxon>
        <taxon>Glossina</taxon>
    </lineage>
</organism>
<feature type="compositionally biased region" description="Low complexity" evidence="7">
    <location>
        <begin position="425"/>
        <end position="440"/>
    </location>
</feature>
<dbReference type="STRING" id="37001.A0A1A9WKA5"/>
<proteinExistence type="predicted"/>
<evidence type="ECO:0000256" key="4">
    <source>
        <dbReference type="ARBA" id="ARBA00022833"/>
    </source>
</evidence>
<dbReference type="InterPro" id="IPR036236">
    <property type="entry name" value="Znf_C2H2_sf"/>
</dbReference>
<dbReference type="AlphaFoldDB" id="A0A1A9WKA5"/>
<evidence type="ECO:0000256" key="1">
    <source>
        <dbReference type="ARBA" id="ARBA00022723"/>
    </source>
</evidence>
<evidence type="ECO:0000256" key="6">
    <source>
        <dbReference type="SAM" id="Coils"/>
    </source>
</evidence>
<feature type="domain" description="C2H2-type" evidence="8">
    <location>
        <begin position="1003"/>
        <end position="1030"/>
    </location>
</feature>
<keyword evidence="2" id="KW-0677">Repeat</keyword>
<feature type="domain" description="C2H2-type" evidence="8">
    <location>
        <begin position="975"/>
        <end position="1002"/>
    </location>
</feature>